<feature type="compositionally biased region" description="Basic and acidic residues" evidence="1">
    <location>
        <begin position="1"/>
        <end position="10"/>
    </location>
</feature>
<dbReference type="PANTHER" id="PTHR33349">
    <property type="entry name" value="EMB|CAB62594.1"/>
    <property type="match status" value="1"/>
</dbReference>
<feature type="compositionally biased region" description="Low complexity" evidence="1">
    <location>
        <begin position="79"/>
        <end position="90"/>
    </location>
</feature>
<evidence type="ECO:0000313" key="4">
    <source>
        <dbReference type="RefSeq" id="XP_039131910.1"/>
    </source>
</evidence>
<feature type="compositionally biased region" description="Basic and acidic residues" evidence="1">
    <location>
        <begin position="299"/>
        <end position="311"/>
    </location>
</feature>
<protein>
    <submittedName>
        <fullName evidence="4">Uncharacterized protein LOC120268684</fullName>
    </submittedName>
</protein>
<evidence type="ECO:0000259" key="2">
    <source>
        <dbReference type="Pfam" id="PF07839"/>
    </source>
</evidence>
<feature type="region of interest" description="Disordered" evidence="1">
    <location>
        <begin position="251"/>
        <end position="326"/>
    </location>
</feature>
<accession>A0AB40BWT0</accession>
<dbReference type="GO" id="GO:0005516">
    <property type="term" value="F:calmodulin binding"/>
    <property type="evidence" value="ECO:0007669"/>
    <property type="project" value="InterPro"/>
</dbReference>
<evidence type="ECO:0000313" key="3">
    <source>
        <dbReference type="Proteomes" id="UP001515500"/>
    </source>
</evidence>
<gene>
    <name evidence="4" type="primary">LOC120268684</name>
</gene>
<feature type="region of interest" description="Disordered" evidence="1">
    <location>
        <begin position="199"/>
        <end position="224"/>
    </location>
</feature>
<dbReference type="Proteomes" id="UP001515500">
    <property type="component" value="Chromosome 9"/>
</dbReference>
<name>A0AB40BWT0_DIOCR</name>
<feature type="compositionally biased region" description="Polar residues" evidence="1">
    <location>
        <begin position="251"/>
        <end position="270"/>
    </location>
</feature>
<dbReference type="Pfam" id="PF07839">
    <property type="entry name" value="CaM_binding"/>
    <property type="match status" value="1"/>
</dbReference>
<dbReference type="PANTHER" id="PTHR33349:SF41">
    <property type="entry name" value="EMB|CAB62594.1"/>
    <property type="match status" value="1"/>
</dbReference>
<feature type="compositionally biased region" description="Polar residues" evidence="1">
    <location>
        <begin position="33"/>
        <end position="42"/>
    </location>
</feature>
<dbReference type="InterPro" id="IPR012417">
    <property type="entry name" value="CaM-bd_dom_pln"/>
</dbReference>
<evidence type="ECO:0000256" key="1">
    <source>
        <dbReference type="SAM" id="MobiDB-lite"/>
    </source>
</evidence>
<feature type="domain" description="Calmodulin-binding" evidence="2">
    <location>
        <begin position="214"/>
        <end position="251"/>
    </location>
</feature>
<dbReference type="GeneID" id="120268684"/>
<dbReference type="AlphaFoldDB" id="A0AB40BWT0"/>
<reference evidence="4" key="1">
    <citation type="submission" date="2025-08" db="UniProtKB">
        <authorList>
            <consortium name="RefSeq"/>
        </authorList>
    </citation>
    <scope>IDENTIFICATION</scope>
</reference>
<keyword evidence="3" id="KW-1185">Reference proteome</keyword>
<proteinExistence type="predicted"/>
<organism evidence="3 4">
    <name type="scientific">Dioscorea cayennensis subsp. rotundata</name>
    <name type="common">White Guinea yam</name>
    <name type="synonym">Dioscorea rotundata</name>
    <dbReference type="NCBI Taxonomy" id="55577"/>
    <lineage>
        <taxon>Eukaryota</taxon>
        <taxon>Viridiplantae</taxon>
        <taxon>Streptophyta</taxon>
        <taxon>Embryophyta</taxon>
        <taxon>Tracheophyta</taxon>
        <taxon>Spermatophyta</taxon>
        <taxon>Magnoliopsida</taxon>
        <taxon>Liliopsida</taxon>
        <taxon>Dioscoreales</taxon>
        <taxon>Dioscoreaceae</taxon>
        <taxon>Dioscorea</taxon>
    </lineage>
</organism>
<feature type="region of interest" description="Disordered" evidence="1">
    <location>
        <begin position="1"/>
        <end position="142"/>
    </location>
</feature>
<sequence>MATKPKEISTNHKSRSSSAPSTPKKGESEKTKLTNSSETVTTPHYLKPTISSGNIACKNVKKQPCLTSRRSFDKPSPQSKPSVKAAAKTPKSPPAPSKHIITEKASKTVSNTNPPKLSRVKSLPKGAISVTKKTKSDLNEKKLSVHTSNKEVVQQARVDQRKIHDVVEHHKVPSPKEMHATRALEKNVQSKLKIKEKEKVAVDGEMEDESMAMKKKGSPKGNDVIEETAKKLTDRRNKVKALVGAFETVMSLQETDGQHSPQQAKENAINSHMEYEGQESQKQIKENTDMDTSENNAVQHEEETRENELGKPMENITGEDSNDNNA</sequence>
<dbReference type="RefSeq" id="XP_039131910.1">
    <property type="nucleotide sequence ID" value="XM_039275976.1"/>
</dbReference>